<dbReference type="AlphaFoldDB" id="A0A518DGM0"/>
<sequence length="223" mass="25034">MRSPRVRHQIAWEAARLMLEFPQLCIASAKVEATRRIAPAGAPRRDLPSDAEVGRQYHGLAAPPGGEGAPSDADRYARYQALLVPLENVRQNPRYHPEGDALYHSLQVFDHARDHDPYDAELLAAALLHDVGKAIDRHDHEAASARALRGLASERTLWLIENHMRCHELGEGKLGARAKRRLQQSPWWDELVLLSECDRAGRRAGVEAPELEEALEYLREVEG</sequence>
<evidence type="ECO:0000259" key="1">
    <source>
        <dbReference type="Pfam" id="PF01966"/>
    </source>
</evidence>
<accession>A0A518DGM0</accession>
<dbReference type="RefSeq" id="WP_145289498.1">
    <property type="nucleotide sequence ID" value="NZ_CP036291.1"/>
</dbReference>
<dbReference type="KEGG" id="pnd:Pla175_40320"/>
<keyword evidence="3" id="KW-1185">Reference proteome</keyword>
<dbReference type="Proteomes" id="UP000317429">
    <property type="component" value="Chromosome"/>
</dbReference>
<proteinExistence type="predicted"/>
<organism evidence="2 3">
    <name type="scientific">Pirellulimonas nuda</name>
    <dbReference type="NCBI Taxonomy" id="2528009"/>
    <lineage>
        <taxon>Bacteria</taxon>
        <taxon>Pseudomonadati</taxon>
        <taxon>Planctomycetota</taxon>
        <taxon>Planctomycetia</taxon>
        <taxon>Pirellulales</taxon>
        <taxon>Lacipirellulaceae</taxon>
        <taxon>Pirellulimonas</taxon>
    </lineage>
</organism>
<name>A0A518DGM0_9BACT</name>
<dbReference type="EMBL" id="CP036291">
    <property type="protein sequence ID" value="QDU90623.1"/>
    <property type="molecule type" value="Genomic_DNA"/>
</dbReference>
<dbReference type="Pfam" id="PF01966">
    <property type="entry name" value="HD"/>
    <property type="match status" value="1"/>
</dbReference>
<dbReference type="SUPFAM" id="SSF109604">
    <property type="entry name" value="HD-domain/PDEase-like"/>
    <property type="match status" value="1"/>
</dbReference>
<dbReference type="OrthoDB" id="9805698at2"/>
<gene>
    <name evidence="2" type="ORF">Pla175_40320</name>
</gene>
<evidence type="ECO:0000313" key="2">
    <source>
        <dbReference type="EMBL" id="QDU90623.1"/>
    </source>
</evidence>
<evidence type="ECO:0000313" key="3">
    <source>
        <dbReference type="Proteomes" id="UP000317429"/>
    </source>
</evidence>
<dbReference type="InterPro" id="IPR006674">
    <property type="entry name" value="HD_domain"/>
</dbReference>
<protein>
    <submittedName>
        <fullName evidence="2">HD domain protein</fullName>
    </submittedName>
</protein>
<feature type="domain" description="HD" evidence="1">
    <location>
        <begin position="102"/>
        <end position="170"/>
    </location>
</feature>
<reference evidence="2 3" key="1">
    <citation type="submission" date="2019-02" db="EMBL/GenBank/DDBJ databases">
        <title>Deep-cultivation of Planctomycetes and their phenomic and genomic characterization uncovers novel biology.</title>
        <authorList>
            <person name="Wiegand S."/>
            <person name="Jogler M."/>
            <person name="Boedeker C."/>
            <person name="Pinto D."/>
            <person name="Vollmers J."/>
            <person name="Rivas-Marin E."/>
            <person name="Kohn T."/>
            <person name="Peeters S.H."/>
            <person name="Heuer A."/>
            <person name="Rast P."/>
            <person name="Oberbeckmann S."/>
            <person name="Bunk B."/>
            <person name="Jeske O."/>
            <person name="Meyerdierks A."/>
            <person name="Storesund J.E."/>
            <person name="Kallscheuer N."/>
            <person name="Luecker S."/>
            <person name="Lage O.M."/>
            <person name="Pohl T."/>
            <person name="Merkel B.J."/>
            <person name="Hornburger P."/>
            <person name="Mueller R.-W."/>
            <person name="Bruemmer F."/>
            <person name="Labrenz M."/>
            <person name="Spormann A.M."/>
            <person name="Op den Camp H."/>
            <person name="Overmann J."/>
            <person name="Amann R."/>
            <person name="Jetten M.S.M."/>
            <person name="Mascher T."/>
            <person name="Medema M.H."/>
            <person name="Devos D.P."/>
            <person name="Kaster A.-K."/>
            <person name="Ovreas L."/>
            <person name="Rohde M."/>
            <person name="Galperin M.Y."/>
            <person name="Jogler C."/>
        </authorList>
    </citation>
    <scope>NUCLEOTIDE SEQUENCE [LARGE SCALE GENOMIC DNA]</scope>
    <source>
        <strain evidence="2 3">Pla175</strain>
    </source>
</reference>
<dbReference type="Gene3D" id="1.10.3210.10">
    <property type="entry name" value="Hypothetical protein af1432"/>
    <property type="match status" value="1"/>
</dbReference>